<dbReference type="HOGENOM" id="CLU_2043786_0_0_1"/>
<keyword evidence="1" id="KW-0472">Membrane</keyword>
<evidence type="ECO:0000256" key="1">
    <source>
        <dbReference type="SAM" id="Phobius"/>
    </source>
</evidence>
<keyword evidence="1" id="KW-0812">Transmembrane</keyword>
<organism evidence="2 3">
    <name type="scientific">Trachipleistophora hominis</name>
    <name type="common">Microsporidian parasite</name>
    <dbReference type="NCBI Taxonomy" id="72359"/>
    <lineage>
        <taxon>Eukaryota</taxon>
        <taxon>Fungi</taxon>
        <taxon>Fungi incertae sedis</taxon>
        <taxon>Microsporidia</taxon>
        <taxon>Pleistophoridae</taxon>
        <taxon>Trachipleistophora</taxon>
    </lineage>
</organism>
<reference evidence="2 3" key="1">
    <citation type="journal article" date="2012" name="PLoS Pathog.">
        <title>The genome of the obligate intracellular parasite Trachipleistophora hominis: new insights into microsporidian genome dynamics and reductive evolution.</title>
        <authorList>
            <person name="Heinz E."/>
            <person name="Williams T.A."/>
            <person name="Nakjang S."/>
            <person name="Noel C.J."/>
            <person name="Swan D.C."/>
            <person name="Goldberg A.V."/>
            <person name="Harris S.R."/>
            <person name="Weinmaier T."/>
            <person name="Markert S."/>
            <person name="Becher D."/>
            <person name="Bernhardt J."/>
            <person name="Dagan T."/>
            <person name="Hacker C."/>
            <person name="Lucocq J.M."/>
            <person name="Schweder T."/>
            <person name="Rattei T."/>
            <person name="Hall N."/>
            <person name="Hirt R.P."/>
            <person name="Embley T.M."/>
        </authorList>
    </citation>
    <scope>NUCLEOTIDE SEQUENCE [LARGE SCALE GENOMIC DNA]</scope>
</reference>
<protein>
    <submittedName>
        <fullName evidence="2">Uncharacterized protein</fullName>
    </submittedName>
</protein>
<evidence type="ECO:0000313" key="2">
    <source>
        <dbReference type="EMBL" id="ELQ75740.1"/>
    </source>
</evidence>
<dbReference type="AlphaFoldDB" id="L7JWR6"/>
<keyword evidence="3" id="KW-1185">Reference proteome</keyword>
<gene>
    <name evidence="2" type="ORF">THOM_1298</name>
</gene>
<sequence>VQVDSELTSSDDEYDENVTAKRGTQECSWSANLEGVSTNHARCINENKSSTQTEDTRENIDTREDRCNQITHRRESVMSPRSNPKCNCCHVSILLVFLIVIVGLVLRFFAYSRRSTLPATQ</sequence>
<dbReference type="InParanoid" id="L7JWR6"/>
<accession>L7JWR6</accession>
<keyword evidence="1" id="KW-1133">Transmembrane helix</keyword>
<dbReference type="VEuPathDB" id="MicrosporidiaDB:THOM_1298"/>
<dbReference type="Proteomes" id="UP000011185">
    <property type="component" value="Unassembled WGS sequence"/>
</dbReference>
<feature type="transmembrane region" description="Helical" evidence="1">
    <location>
        <begin position="91"/>
        <end position="110"/>
    </location>
</feature>
<evidence type="ECO:0000313" key="3">
    <source>
        <dbReference type="Proteomes" id="UP000011185"/>
    </source>
</evidence>
<dbReference type="EMBL" id="JH993929">
    <property type="protein sequence ID" value="ELQ75740.1"/>
    <property type="molecule type" value="Genomic_DNA"/>
</dbReference>
<feature type="non-terminal residue" evidence="2">
    <location>
        <position position="1"/>
    </location>
</feature>
<proteinExistence type="predicted"/>
<name>L7JWR6_TRAHO</name>